<evidence type="ECO:0000313" key="3">
    <source>
        <dbReference type="Proteomes" id="UP000479190"/>
    </source>
</evidence>
<gene>
    <name evidence="2" type="ORF">TBRA_LOCUS796</name>
</gene>
<name>A0A6H5HTD7_9HYME</name>
<evidence type="ECO:0000313" key="2">
    <source>
        <dbReference type="EMBL" id="CAB0028650.1"/>
    </source>
</evidence>
<dbReference type="AlphaFoldDB" id="A0A6H5HTD7"/>
<feature type="region of interest" description="Disordered" evidence="1">
    <location>
        <begin position="1"/>
        <end position="40"/>
    </location>
</feature>
<sequence>MPFMPQPKRQRKHSKIRREGARQSAYEARKQTRTSNGLHDSAASLLEITLATRDDKETHRQVLSAGQELYEHVDHNEDVPLNCKSFRWALLQYLCYIEWRAGLNAAPRAEATAAGMEAYFFNGFNLTSRQLRNSIFWTVVT</sequence>
<evidence type="ECO:0000256" key="1">
    <source>
        <dbReference type="SAM" id="MobiDB-lite"/>
    </source>
</evidence>
<keyword evidence="3" id="KW-1185">Reference proteome</keyword>
<proteinExistence type="predicted"/>
<dbReference type="EMBL" id="CADCXV010000168">
    <property type="protein sequence ID" value="CAB0028650.1"/>
    <property type="molecule type" value="Genomic_DNA"/>
</dbReference>
<protein>
    <submittedName>
        <fullName evidence="2">Uncharacterized protein</fullName>
    </submittedName>
</protein>
<accession>A0A6H5HTD7</accession>
<dbReference type="Proteomes" id="UP000479190">
    <property type="component" value="Unassembled WGS sequence"/>
</dbReference>
<reference evidence="2 3" key="1">
    <citation type="submission" date="2020-02" db="EMBL/GenBank/DDBJ databases">
        <authorList>
            <person name="Ferguson B K."/>
        </authorList>
    </citation>
    <scope>NUCLEOTIDE SEQUENCE [LARGE SCALE GENOMIC DNA]</scope>
</reference>
<organism evidence="2 3">
    <name type="scientific">Trichogramma brassicae</name>
    <dbReference type="NCBI Taxonomy" id="86971"/>
    <lineage>
        <taxon>Eukaryota</taxon>
        <taxon>Metazoa</taxon>
        <taxon>Ecdysozoa</taxon>
        <taxon>Arthropoda</taxon>
        <taxon>Hexapoda</taxon>
        <taxon>Insecta</taxon>
        <taxon>Pterygota</taxon>
        <taxon>Neoptera</taxon>
        <taxon>Endopterygota</taxon>
        <taxon>Hymenoptera</taxon>
        <taxon>Apocrita</taxon>
        <taxon>Proctotrupomorpha</taxon>
        <taxon>Chalcidoidea</taxon>
        <taxon>Trichogrammatidae</taxon>
        <taxon>Trichogramma</taxon>
    </lineage>
</organism>